<dbReference type="GO" id="GO:0006355">
    <property type="term" value="P:regulation of DNA-templated transcription"/>
    <property type="evidence" value="ECO:0007669"/>
    <property type="project" value="InterPro"/>
</dbReference>
<evidence type="ECO:0000256" key="1">
    <source>
        <dbReference type="SAM" id="Coils"/>
    </source>
</evidence>
<evidence type="ECO:0000259" key="3">
    <source>
        <dbReference type="SMART" id="SM00421"/>
    </source>
</evidence>
<organism evidence="4 5">
    <name type="scientific">Galbibacter orientalis DSM 19592</name>
    <dbReference type="NCBI Taxonomy" id="926559"/>
    <lineage>
        <taxon>Bacteria</taxon>
        <taxon>Pseudomonadati</taxon>
        <taxon>Bacteroidota</taxon>
        <taxon>Flavobacteriia</taxon>
        <taxon>Flavobacteriales</taxon>
        <taxon>Flavobacteriaceae</taxon>
        <taxon>Galbibacter</taxon>
    </lineage>
</organism>
<dbReference type="SUPFAM" id="SSF48452">
    <property type="entry name" value="TPR-like"/>
    <property type="match status" value="1"/>
</dbReference>
<dbReference type="InterPro" id="IPR011990">
    <property type="entry name" value="TPR-like_helical_dom_sf"/>
</dbReference>
<evidence type="ECO:0000313" key="5">
    <source>
        <dbReference type="Proteomes" id="UP000004690"/>
    </source>
</evidence>
<gene>
    <name evidence="4" type="ORF">JoomaDRAFT_3517</name>
</gene>
<feature type="coiled-coil region" evidence="1">
    <location>
        <begin position="420"/>
        <end position="468"/>
    </location>
</feature>
<protein>
    <recommendedName>
        <fullName evidence="3">HTH luxR-type domain-containing protein</fullName>
    </recommendedName>
</protein>
<dbReference type="Gene3D" id="1.10.10.10">
    <property type="entry name" value="Winged helix-like DNA-binding domain superfamily/Winged helix DNA-binding domain"/>
    <property type="match status" value="1"/>
</dbReference>
<dbReference type="InterPro" id="IPR000792">
    <property type="entry name" value="Tscrpt_reg_LuxR_C"/>
</dbReference>
<dbReference type="AlphaFoldDB" id="I3CA14"/>
<evidence type="ECO:0000256" key="2">
    <source>
        <dbReference type="SAM" id="Phobius"/>
    </source>
</evidence>
<dbReference type="EMBL" id="JH651379">
    <property type="protein sequence ID" value="EIJ40457.1"/>
    <property type="molecule type" value="Genomic_DNA"/>
</dbReference>
<accession>I3CA14</accession>
<dbReference type="GO" id="GO:0003677">
    <property type="term" value="F:DNA binding"/>
    <property type="evidence" value="ECO:0007669"/>
    <property type="project" value="InterPro"/>
</dbReference>
<sequence>MKLSLVVFLLLCYCTQGISQYKQMLHKPYKDKVEGIDSLYRNTINKGIEDSLYIKKYAKQIEKFAIENQDEELALEANLLYAYSYWYIYGHKNHDLIYNLIDVAQKGKNKKVAHIEERAAHTVATYYWRKKEYEKSFEWLLRSAKVLETMKPESFPNMAEHLNFIGYCYYYFKDFSNALIYYNKSSKLEKTKFNANAVLDAQNTLGLCYQKLKDLKLAERFFLMIINDSSAYQNDVWKRIASGNLGYNFFLEKNYKNAIPLLEKDIQNAIKIGDIGFAAGSAIPLADIYLQQKKLDKAKQKIEEAKTYIQKSGQTDRFKELYPVMSKWYAANKQIDSSSVYLDSTINAINTYYQKYNSIKLIRANQKVQVRDWQLEIEKLHTESRLKISQRNNIILIIALLLIGSLCAYWFRNKYHLRKQEIKELRIENAEKALSNAKNQLQSLKLKIHDEQEIIESLQQQLQSKDNKKLICQLKSKIILTDEDWKKYQLLFDEIYPAYLHTLRSMYSNLTPSELRCLCLEKLELTNKEMGLVLGVSTNSVMVTKHRIRKKLGLKSQQDIRLLVRELS</sequence>
<dbReference type="eggNOG" id="COG0457">
    <property type="taxonomic scope" value="Bacteria"/>
</dbReference>
<dbReference type="InterPro" id="IPR016032">
    <property type="entry name" value="Sig_transdc_resp-reg_C-effctor"/>
</dbReference>
<keyword evidence="1" id="KW-0175">Coiled coil</keyword>
<keyword evidence="2" id="KW-1133">Transmembrane helix</keyword>
<reference evidence="4 5" key="1">
    <citation type="submission" date="2012-02" db="EMBL/GenBank/DDBJ databases">
        <title>Improved High-Quality Draft genome of Joostella marina DSM 19592.</title>
        <authorList>
            <consortium name="US DOE Joint Genome Institute (JGI-PGF)"/>
            <person name="Lucas S."/>
            <person name="Copeland A."/>
            <person name="Lapidus A."/>
            <person name="Bruce D."/>
            <person name="Goodwin L."/>
            <person name="Pitluck S."/>
            <person name="Peters L."/>
            <person name="Chertkov O."/>
            <person name="Ovchinnikova G."/>
            <person name="Kyrpides N."/>
            <person name="Mavromatis K."/>
            <person name="Detter J.C."/>
            <person name="Han C."/>
            <person name="Land M."/>
            <person name="Hauser L."/>
            <person name="Markowitz V."/>
            <person name="Cheng J.-F."/>
            <person name="Hugenholtz P."/>
            <person name="Woyke T."/>
            <person name="Wu D."/>
            <person name="Tindall B."/>
            <person name="Brambilla E."/>
            <person name="Klenk H.-P."/>
            <person name="Eisen J.A."/>
        </authorList>
    </citation>
    <scope>NUCLEOTIDE SEQUENCE [LARGE SCALE GENOMIC DNA]</scope>
    <source>
        <strain evidence="4 5">DSM 19592</strain>
    </source>
</reference>
<evidence type="ECO:0000313" key="4">
    <source>
        <dbReference type="EMBL" id="EIJ40457.1"/>
    </source>
</evidence>
<feature type="transmembrane region" description="Helical" evidence="2">
    <location>
        <begin position="394"/>
        <end position="411"/>
    </location>
</feature>
<dbReference type="SMART" id="SM00421">
    <property type="entry name" value="HTH_LUXR"/>
    <property type="match status" value="1"/>
</dbReference>
<proteinExistence type="predicted"/>
<dbReference type="SMART" id="SM00028">
    <property type="entry name" value="TPR"/>
    <property type="match status" value="4"/>
</dbReference>
<keyword evidence="2" id="KW-0812">Transmembrane</keyword>
<dbReference type="Gene3D" id="1.25.40.10">
    <property type="entry name" value="Tetratricopeptide repeat domain"/>
    <property type="match status" value="2"/>
</dbReference>
<dbReference type="Proteomes" id="UP000004690">
    <property type="component" value="Unassembled WGS sequence"/>
</dbReference>
<dbReference type="InterPro" id="IPR036388">
    <property type="entry name" value="WH-like_DNA-bd_sf"/>
</dbReference>
<dbReference type="STRING" id="926559.JoomaDRAFT_3517"/>
<dbReference type="SUPFAM" id="SSF46894">
    <property type="entry name" value="C-terminal effector domain of the bipartite response regulators"/>
    <property type="match status" value="1"/>
</dbReference>
<dbReference type="InterPro" id="IPR019734">
    <property type="entry name" value="TPR_rpt"/>
</dbReference>
<feature type="domain" description="HTH luxR-type" evidence="3">
    <location>
        <begin position="507"/>
        <end position="564"/>
    </location>
</feature>
<dbReference type="OrthoDB" id="1090267at2"/>
<keyword evidence="2" id="KW-0472">Membrane</keyword>
<dbReference type="HOGENOM" id="CLU_479646_0_0_10"/>
<keyword evidence="5" id="KW-1185">Reference proteome</keyword>
<name>I3CA14_9FLAO</name>